<protein>
    <recommendedName>
        <fullName evidence="1">VOC domain-containing protein</fullName>
    </recommendedName>
</protein>
<organism evidence="2 3">
    <name type="scientific">Saitoella complicata (strain BCRC 22490 / CBS 7301 / JCM 7358 / NBRC 10748 / NRRL Y-17804)</name>
    <dbReference type="NCBI Taxonomy" id="698492"/>
    <lineage>
        <taxon>Eukaryota</taxon>
        <taxon>Fungi</taxon>
        <taxon>Dikarya</taxon>
        <taxon>Ascomycota</taxon>
        <taxon>Taphrinomycotina</taxon>
        <taxon>Taphrinomycotina incertae sedis</taxon>
        <taxon>Saitoella</taxon>
    </lineage>
</organism>
<dbReference type="STRING" id="698492.A0A0E9NJC1"/>
<comment type="caution">
    <text evidence="2">The sequence shown here is derived from an EMBL/GenBank/DDBJ whole genome shotgun (WGS) entry which is preliminary data.</text>
</comment>
<dbReference type="PANTHER" id="PTHR10374:SF19">
    <property type="entry name" value="LYASE (GLO1), PUTATIVE (AFU_ORTHOLOGUE AFUA_2G13550)-RELATED"/>
    <property type="match status" value="1"/>
</dbReference>
<reference evidence="2 3" key="3">
    <citation type="journal article" date="2015" name="Genome Announc.">
        <title>Draft Genome Sequence of the Archiascomycetous Yeast Saitoella complicata.</title>
        <authorList>
            <person name="Yamauchi K."/>
            <person name="Kondo S."/>
            <person name="Hamamoto M."/>
            <person name="Takahashi Y."/>
            <person name="Ogura Y."/>
            <person name="Hayashi T."/>
            <person name="Nishida H."/>
        </authorList>
    </citation>
    <scope>NUCLEOTIDE SEQUENCE [LARGE SCALE GENOMIC DNA]</scope>
    <source>
        <strain evidence="2 3">NRRL Y-17804</strain>
    </source>
</reference>
<feature type="domain" description="VOC" evidence="1">
    <location>
        <begin position="28"/>
        <end position="174"/>
    </location>
</feature>
<accession>A0A0E9NJC1</accession>
<name>A0A0E9NJC1_SAICN</name>
<reference evidence="2 3" key="1">
    <citation type="journal article" date="2011" name="J. Gen. Appl. Microbiol.">
        <title>Draft genome sequencing of the enigmatic yeast Saitoella complicata.</title>
        <authorList>
            <person name="Nishida H."/>
            <person name="Hamamoto M."/>
            <person name="Sugiyama J."/>
        </authorList>
    </citation>
    <scope>NUCLEOTIDE SEQUENCE [LARGE SCALE GENOMIC DNA]</scope>
    <source>
        <strain evidence="2 3">NRRL Y-17804</strain>
    </source>
</reference>
<dbReference type="Pfam" id="PF00903">
    <property type="entry name" value="Glyoxalase"/>
    <property type="match status" value="1"/>
</dbReference>
<evidence type="ECO:0000313" key="2">
    <source>
        <dbReference type="EMBL" id="GAO49939.1"/>
    </source>
</evidence>
<dbReference type="PROSITE" id="PS51819">
    <property type="entry name" value="VOC"/>
    <property type="match status" value="1"/>
</dbReference>
<dbReference type="OMA" id="YCDCLGM"/>
<gene>
    <name evidence="2" type="ORF">G7K_4075-t1</name>
</gene>
<dbReference type="SUPFAM" id="SSF54593">
    <property type="entry name" value="Glyoxalase/Bleomycin resistance protein/Dihydroxybiphenyl dioxygenase"/>
    <property type="match status" value="1"/>
</dbReference>
<reference evidence="2 3" key="2">
    <citation type="journal article" date="2014" name="J. Gen. Appl. Microbiol.">
        <title>The early diverging ascomycetous budding yeast Saitoella complicata has three histone deacetylases belonging to the Clr6, Hos2, and Rpd3 lineages.</title>
        <authorList>
            <person name="Nishida H."/>
            <person name="Matsumoto T."/>
            <person name="Kondo S."/>
            <person name="Hamamoto M."/>
            <person name="Yoshikawa H."/>
        </authorList>
    </citation>
    <scope>NUCLEOTIDE SEQUENCE [LARGE SCALE GENOMIC DNA]</scope>
    <source>
        <strain evidence="2 3">NRRL Y-17804</strain>
    </source>
</reference>
<sequence length="200" mass="22682">MCLREVLNDHIPVTGTDGPQPEETIGFNLNHLCIRIRDPEVSLKFYRDVLGLRRIFTVDGNAYTVYYLGYPKDAGKHQSGEELLNERLHRSGLLELIHVHGSENDNWPAYTQDHPYRRGFCHIGITVPDMHAAMARMKEHNVKIIKDIGELPTSKMFGLKGADEGGVELEPRFAEPVRRIAFVEVSKIEGIFPGRTLTSF</sequence>
<keyword evidence="3" id="KW-1185">Reference proteome</keyword>
<dbReference type="Gene3D" id="3.10.180.10">
    <property type="entry name" value="2,3-Dihydroxybiphenyl 1,2-Dioxygenase, domain 1"/>
    <property type="match status" value="1"/>
</dbReference>
<evidence type="ECO:0000259" key="1">
    <source>
        <dbReference type="PROSITE" id="PS51819"/>
    </source>
</evidence>
<dbReference type="InterPro" id="IPR004360">
    <property type="entry name" value="Glyas_Fos-R_dOase_dom"/>
</dbReference>
<dbReference type="PANTHER" id="PTHR10374">
    <property type="entry name" value="LACTOYLGLUTATHIONE LYASE GLYOXALASE I"/>
    <property type="match status" value="1"/>
</dbReference>
<dbReference type="Proteomes" id="UP000033140">
    <property type="component" value="Unassembled WGS sequence"/>
</dbReference>
<proteinExistence type="predicted"/>
<dbReference type="AlphaFoldDB" id="A0A0E9NJC1"/>
<dbReference type="EMBL" id="BACD03000027">
    <property type="protein sequence ID" value="GAO49939.1"/>
    <property type="molecule type" value="Genomic_DNA"/>
</dbReference>
<dbReference type="InterPro" id="IPR029068">
    <property type="entry name" value="Glyas_Bleomycin-R_OHBP_Dase"/>
</dbReference>
<dbReference type="InterPro" id="IPR037523">
    <property type="entry name" value="VOC_core"/>
</dbReference>
<evidence type="ECO:0000313" key="3">
    <source>
        <dbReference type="Proteomes" id="UP000033140"/>
    </source>
</evidence>